<dbReference type="PANTHER" id="PTHR21669:SF28">
    <property type="entry name" value="YEMANUCLEIN"/>
    <property type="match status" value="1"/>
</dbReference>
<feature type="region of interest" description="Disordered" evidence="1">
    <location>
        <begin position="558"/>
        <end position="627"/>
    </location>
</feature>
<dbReference type="AlphaFoldDB" id="A0A6A4KN12"/>
<feature type="non-terminal residue" evidence="2">
    <location>
        <position position="1"/>
    </location>
</feature>
<accession>A0A6A4KN12</accession>
<dbReference type="PANTHER" id="PTHR21669">
    <property type="entry name" value="CAPZ-INTERACTING PROTEIN AND RELATED PROTEINS"/>
    <property type="match status" value="1"/>
</dbReference>
<feature type="compositionally biased region" description="Polar residues" evidence="1">
    <location>
        <begin position="228"/>
        <end position="240"/>
    </location>
</feature>
<feature type="compositionally biased region" description="Basic and acidic residues" evidence="1">
    <location>
        <begin position="249"/>
        <end position="259"/>
    </location>
</feature>
<feature type="region of interest" description="Disordered" evidence="1">
    <location>
        <begin position="56"/>
        <end position="77"/>
    </location>
</feature>
<feature type="compositionally biased region" description="Basic and acidic residues" evidence="1">
    <location>
        <begin position="611"/>
        <end position="621"/>
    </location>
</feature>
<keyword evidence="3" id="KW-1185">Reference proteome</keyword>
<evidence type="ECO:0008006" key="4">
    <source>
        <dbReference type="Google" id="ProtNLM"/>
    </source>
</evidence>
<dbReference type="OrthoDB" id="68076at2759"/>
<protein>
    <recommendedName>
        <fullName evidence="4">Hpc2-related domain-containing protein</fullName>
    </recommendedName>
</protein>
<dbReference type="Proteomes" id="UP000428333">
    <property type="component" value="Linkage Group LG13"/>
</dbReference>
<dbReference type="GO" id="GO:0005634">
    <property type="term" value="C:nucleus"/>
    <property type="evidence" value="ECO:0007669"/>
    <property type="project" value="TreeGrafter"/>
</dbReference>
<comment type="caution">
    <text evidence="2">The sequence shown here is derived from an EMBL/GenBank/DDBJ whole genome shotgun (WGS) entry which is preliminary data.</text>
</comment>
<evidence type="ECO:0000313" key="3">
    <source>
        <dbReference type="Proteomes" id="UP000428333"/>
    </source>
</evidence>
<feature type="compositionally biased region" description="Gly residues" evidence="1">
    <location>
        <begin position="1"/>
        <end position="16"/>
    </location>
</feature>
<feature type="region of interest" description="Disordered" evidence="1">
    <location>
        <begin position="756"/>
        <end position="822"/>
    </location>
</feature>
<feature type="region of interest" description="Disordered" evidence="1">
    <location>
        <begin position="209"/>
        <end position="305"/>
    </location>
</feature>
<evidence type="ECO:0000313" key="2">
    <source>
        <dbReference type="EMBL" id="KAE9446522.1"/>
    </source>
</evidence>
<feature type="compositionally biased region" description="Polar residues" evidence="1">
    <location>
        <begin position="287"/>
        <end position="299"/>
    </location>
</feature>
<reference evidence="2 3" key="1">
    <citation type="journal article" date="2019" name="Genome Biol. Evol.">
        <title>The Rhododendron genome and chromosomal organization provide insight into shared whole-genome duplications across the heath family (Ericaceae).</title>
        <authorList>
            <person name="Soza V.L."/>
            <person name="Lindsley D."/>
            <person name="Waalkes A."/>
            <person name="Ramage E."/>
            <person name="Patwardhan R.P."/>
            <person name="Burton J.N."/>
            <person name="Adey A."/>
            <person name="Kumar A."/>
            <person name="Qiu R."/>
            <person name="Shendure J."/>
            <person name="Hall B."/>
        </authorList>
    </citation>
    <scope>NUCLEOTIDE SEQUENCE [LARGE SCALE GENOMIC DNA]</scope>
    <source>
        <strain evidence="2">RSF 1966-606</strain>
    </source>
</reference>
<dbReference type="GO" id="GO:0006325">
    <property type="term" value="P:chromatin organization"/>
    <property type="evidence" value="ECO:0007669"/>
    <property type="project" value="TreeGrafter"/>
</dbReference>
<name>A0A6A4KN12_9ERIC</name>
<proteinExistence type="predicted"/>
<organism evidence="2 3">
    <name type="scientific">Rhododendron williamsianum</name>
    <dbReference type="NCBI Taxonomy" id="262921"/>
    <lineage>
        <taxon>Eukaryota</taxon>
        <taxon>Viridiplantae</taxon>
        <taxon>Streptophyta</taxon>
        <taxon>Embryophyta</taxon>
        <taxon>Tracheophyta</taxon>
        <taxon>Spermatophyta</taxon>
        <taxon>Magnoliopsida</taxon>
        <taxon>eudicotyledons</taxon>
        <taxon>Gunneridae</taxon>
        <taxon>Pentapetalae</taxon>
        <taxon>asterids</taxon>
        <taxon>Ericales</taxon>
        <taxon>Ericaceae</taxon>
        <taxon>Ericoideae</taxon>
        <taxon>Rhodoreae</taxon>
        <taxon>Rhododendron</taxon>
    </lineage>
</organism>
<gene>
    <name evidence="2" type="ORF">C3L33_21596</name>
</gene>
<evidence type="ECO:0000256" key="1">
    <source>
        <dbReference type="SAM" id="MobiDB-lite"/>
    </source>
</evidence>
<sequence length="822" mass="90628">LIINGGRQGQGSGSGGESRRATTSSFVTVGDRQRFTVELRPGETTIVSWKKLVKDSTKAQGPASVPEPPPANAHPALESRLAPGHADENDAKDAPPASRFSAVIEKIERLYVGKNSSDDEDLNDIPDDDEYDTEDSFIDDAELVGIVNVDDYFQFLYTVCHDMTLYNDLALEPANGLKMGLNVKLERLLTSTGPSHVVALPSVRPEEMKFQNQMNSSAVSAKKKYAETKTSLDPSRSSKVSEGDASLLRPEEKDIDKQKTMAPSNFQGDKLKDGGDFSDASVPGKSSHAQSKTQFAKSSNDVDELDQAVQRREKDGIRERFDLNVSEGTHSTQTVDTSLYLVARHTEGGDMLLSLLASFLATLPKPLTSSKALPWLDLQKAPLQQRKEGSSVRYKSSMLEKAIRELENMVAESRPPSMEVQNADISSQAVKRRLPREVKQKLAKVARLAQASHGKISKELVNRLMSILGHLVQLRTLKALEQQAGASDDFQEIGNEGKEVIKRKYSMDDALEDSICDLYDLYVQGLDEDAGPQARKLYAEVVGLCFLLNMLRLVPSRSPHHSSPDEWRSPPLLVHFPQSSSPSPPKAPTTHSASFPTSPLLATVASPPRPQRLEKEKKKNEGLWPDGYMDNHGIKRAICRAKDRKRALYSRHKDQEKIKRKKLLIQRNEEAVRVDGSSIAQPQNIQEKLVTDSSNYGLKPVSNAAEANTTVRVSNTISDATKLHRPKQEKVKGVLSNPNDMTTMGALTKKKVKRKPEFVSADGEERHKLHRQVSPPIRKSSLPLVAPPPPVQKPSLPMVAAPPPLVQKPSLPMAAAPRNFEV</sequence>
<feature type="compositionally biased region" description="Polar residues" evidence="1">
    <location>
        <begin position="210"/>
        <end position="219"/>
    </location>
</feature>
<feature type="region of interest" description="Disordered" evidence="1">
    <location>
        <begin position="1"/>
        <end position="32"/>
    </location>
</feature>
<dbReference type="EMBL" id="QEFC01003751">
    <property type="protein sequence ID" value="KAE9446522.1"/>
    <property type="molecule type" value="Genomic_DNA"/>
</dbReference>